<evidence type="ECO:0000259" key="1">
    <source>
        <dbReference type="Pfam" id="PF07883"/>
    </source>
</evidence>
<reference evidence="2 3" key="1">
    <citation type="journal article" date="2015" name="MBio">
        <title>Genome-Resolved Metagenomic Analysis Reveals Roles for Candidate Phyla and Other Microbial Community Members in Biogeochemical Transformations in Oil Reservoirs.</title>
        <authorList>
            <person name="Hu P."/>
            <person name="Tom L."/>
            <person name="Singh A."/>
            <person name="Thomas B.C."/>
            <person name="Baker B.J."/>
            <person name="Piceno Y.M."/>
            <person name="Andersen G.L."/>
            <person name="Banfield J.F."/>
        </authorList>
    </citation>
    <scope>NUCLEOTIDE SEQUENCE [LARGE SCALE GENOMIC DNA]</scope>
    <source>
        <strain evidence="2">46_26</strain>
    </source>
</reference>
<proteinExistence type="predicted"/>
<gene>
    <name evidence="2" type="ORF">XD57_1062</name>
</gene>
<name>A0A101EQF9_9THEM</name>
<dbReference type="Gene3D" id="2.60.120.10">
    <property type="entry name" value="Jelly Rolls"/>
    <property type="match status" value="1"/>
</dbReference>
<feature type="domain" description="Cupin type-2" evidence="1">
    <location>
        <begin position="40"/>
        <end position="107"/>
    </location>
</feature>
<protein>
    <submittedName>
        <fullName evidence="2">Cupin 2, conserved barrel domain protein</fullName>
    </submittedName>
</protein>
<dbReference type="Proteomes" id="UP000058636">
    <property type="component" value="Unassembled WGS sequence"/>
</dbReference>
<dbReference type="OMA" id="DWEHEIF"/>
<dbReference type="CDD" id="cd02222">
    <property type="entry name" value="cupin_TM1459-like"/>
    <property type="match status" value="1"/>
</dbReference>
<comment type="caution">
    <text evidence="2">The sequence shown here is derived from an EMBL/GenBank/DDBJ whole genome shotgun (WGS) entry which is preliminary data.</text>
</comment>
<dbReference type="SUPFAM" id="SSF51182">
    <property type="entry name" value="RmlC-like cupins"/>
    <property type="match status" value="1"/>
</dbReference>
<dbReference type="PATRIC" id="fig|93930.3.peg.72"/>
<dbReference type="EMBL" id="LGFG01000086">
    <property type="protein sequence ID" value="KUK22832.1"/>
    <property type="molecule type" value="Genomic_DNA"/>
</dbReference>
<accession>A0A101EQF9</accession>
<evidence type="ECO:0000313" key="3">
    <source>
        <dbReference type="Proteomes" id="UP000058636"/>
    </source>
</evidence>
<dbReference type="PANTHER" id="PTHR37694">
    <property type="entry name" value="SLR8022 PROTEIN"/>
    <property type="match status" value="1"/>
</dbReference>
<dbReference type="AlphaFoldDB" id="A0A101EQF9"/>
<dbReference type="Pfam" id="PF07883">
    <property type="entry name" value="Cupin_2"/>
    <property type="match status" value="1"/>
</dbReference>
<organism evidence="2 3">
    <name type="scientific">Thermotoga petrophila</name>
    <dbReference type="NCBI Taxonomy" id="93929"/>
    <lineage>
        <taxon>Bacteria</taxon>
        <taxon>Thermotogati</taxon>
        <taxon>Thermotogota</taxon>
        <taxon>Thermotogae</taxon>
        <taxon>Thermotogales</taxon>
        <taxon>Thermotogaceae</taxon>
        <taxon>Thermotoga</taxon>
    </lineage>
</organism>
<dbReference type="InterPro" id="IPR014710">
    <property type="entry name" value="RmlC-like_jellyroll"/>
</dbReference>
<dbReference type="InterPro" id="IPR011051">
    <property type="entry name" value="RmlC_Cupin_sf"/>
</dbReference>
<evidence type="ECO:0000313" key="2">
    <source>
        <dbReference type="EMBL" id="KUK22832.1"/>
    </source>
</evidence>
<dbReference type="PANTHER" id="PTHR37694:SF1">
    <property type="entry name" value="SLR8022 PROTEIN"/>
    <property type="match status" value="1"/>
</dbReference>
<dbReference type="RefSeq" id="WP_008195073.1">
    <property type="nucleotide sequence ID" value="NZ_DAITJQ010000001.1"/>
</dbReference>
<dbReference type="InterPro" id="IPR013096">
    <property type="entry name" value="Cupin_2"/>
</dbReference>
<sequence length="114" mass="13052">MILKKAYDVTPQEISTDKVRGVRKRVLIGLKDAPNFVMRLFTVEPGGLIDRHSHPWEHEIFVLKGKLTVLKEQGEEAVEEGFYIFVEPNEIHGFRNDTDSEVEFLCLIPKEGGE</sequence>